<dbReference type="AlphaFoldDB" id="A0A8B6BMU7"/>
<keyword evidence="2" id="KW-1185">Reference proteome</keyword>
<dbReference type="OrthoDB" id="10500509at2759"/>
<dbReference type="Proteomes" id="UP000596742">
    <property type="component" value="Unassembled WGS sequence"/>
</dbReference>
<gene>
    <name evidence="1" type="ORF">MGAL_10B042624</name>
</gene>
<organism evidence="1 2">
    <name type="scientific">Mytilus galloprovincialis</name>
    <name type="common">Mediterranean mussel</name>
    <dbReference type="NCBI Taxonomy" id="29158"/>
    <lineage>
        <taxon>Eukaryota</taxon>
        <taxon>Metazoa</taxon>
        <taxon>Spiralia</taxon>
        <taxon>Lophotrochozoa</taxon>
        <taxon>Mollusca</taxon>
        <taxon>Bivalvia</taxon>
        <taxon>Autobranchia</taxon>
        <taxon>Pteriomorphia</taxon>
        <taxon>Mytilida</taxon>
        <taxon>Mytiloidea</taxon>
        <taxon>Mytilidae</taxon>
        <taxon>Mytilinae</taxon>
        <taxon>Mytilus</taxon>
    </lineage>
</organism>
<name>A0A8B6BMU7_MYTGA</name>
<accession>A0A8B6BMU7</accession>
<dbReference type="EMBL" id="UYJE01000426">
    <property type="protein sequence ID" value="VDH93189.1"/>
    <property type="molecule type" value="Genomic_DNA"/>
</dbReference>
<evidence type="ECO:0000313" key="1">
    <source>
        <dbReference type="EMBL" id="VDH93189.1"/>
    </source>
</evidence>
<protein>
    <submittedName>
        <fullName evidence="1">Uncharacterized protein</fullName>
    </submittedName>
</protein>
<proteinExistence type="predicted"/>
<reference evidence="1" key="1">
    <citation type="submission" date="2018-11" db="EMBL/GenBank/DDBJ databases">
        <authorList>
            <person name="Alioto T."/>
            <person name="Alioto T."/>
        </authorList>
    </citation>
    <scope>NUCLEOTIDE SEQUENCE</scope>
</reference>
<sequence>MFCSRKRPFSFIASDNESINVKAKCFCPTREFTHLPVNNSHDFSDRTANHETMETNICSNNNTETECDRNPQTLPVKQHNCRQCLAGQGGHFMHLSSDSNNNR</sequence>
<evidence type="ECO:0000313" key="2">
    <source>
        <dbReference type="Proteomes" id="UP000596742"/>
    </source>
</evidence>
<comment type="caution">
    <text evidence="1">The sequence shown here is derived from an EMBL/GenBank/DDBJ whole genome shotgun (WGS) entry which is preliminary data.</text>
</comment>